<dbReference type="GO" id="GO:0008270">
    <property type="term" value="F:zinc ion binding"/>
    <property type="evidence" value="ECO:0007669"/>
    <property type="project" value="InterPro"/>
</dbReference>
<dbReference type="SUPFAM" id="SSF49452">
    <property type="entry name" value="Starch-binding domain-like"/>
    <property type="match status" value="1"/>
</dbReference>
<dbReference type="AlphaFoldDB" id="A0A0D2MUN3"/>
<reference evidence="5 6" key="1">
    <citation type="journal article" date="2013" name="BMC Genomics">
        <title>Reconstruction of the lipid metabolism for the microalga Monoraphidium neglectum from its genome sequence reveals characteristics suitable for biofuel production.</title>
        <authorList>
            <person name="Bogen C."/>
            <person name="Al-Dilaimi A."/>
            <person name="Albersmeier A."/>
            <person name="Wichmann J."/>
            <person name="Grundmann M."/>
            <person name="Rupp O."/>
            <person name="Lauersen K.J."/>
            <person name="Blifernez-Klassen O."/>
            <person name="Kalinowski J."/>
            <person name="Goesmann A."/>
            <person name="Mussgnug J.H."/>
            <person name="Kruse O."/>
        </authorList>
    </citation>
    <scope>NUCLEOTIDE SEQUENCE [LARGE SCALE GENOMIC DNA]</scope>
    <source>
        <strain evidence="5 6">SAG 48.87</strain>
    </source>
</reference>
<dbReference type="Pfam" id="PF00246">
    <property type="entry name" value="Peptidase_M14"/>
    <property type="match status" value="1"/>
</dbReference>
<dbReference type="GO" id="GO:0016485">
    <property type="term" value="P:protein processing"/>
    <property type="evidence" value="ECO:0007669"/>
    <property type="project" value="TreeGrafter"/>
</dbReference>
<dbReference type="RefSeq" id="XP_013903231.1">
    <property type="nucleotide sequence ID" value="XM_014047777.1"/>
</dbReference>
<dbReference type="Pfam" id="PF13620">
    <property type="entry name" value="CarboxypepD_reg"/>
    <property type="match status" value="1"/>
</dbReference>
<dbReference type="GO" id="GO:0005615">
    <property type="term" value="C:extracellular space"/>
    <property type="evidence" value="ECO:0007669"/>
    <property type="project" value="TreeGrafter"/>
</dbReference>
<dbReference type="InterPro" id="IPR050753">
    <property type="entry name" value="Peptidase_M14_domain"/>
</dbReference>
<feature type="compositionally biased region" description="Low complexity" evidence="3">
    <location>
        <begin position="228"/>
        <end position="238"/>
    </location>
</feature>
<evidence type="ECO:0000313" key="5">
    <source>
        <dbReference type="EMBL" id="KIZ04212.1"/>
    </source>
</evidence>
<dbReference type="STRING" id="145388.A0A0D2MUN3"/>
<dbReference type="Proteomes" id="UP000054498">
    <property type="component" value="Unassembled WGS sequence"/>
</dbReference>
<dbReference type="Gene3D" id="3.40.630.10">
    <property type="entry name" value="Zn peptidases"/>
    <property type="match status" value="1"/>
</dbReference>
<dbReference type="InterPro" id="IPR013784">
    <property type="entry name" value="Carb-bd-like_fold"/>
</dbReference>
<dbReference type="GeneID" id="25736617"/>
<feature type="compositionally biased region" description="Gly residues" evidence="3">
    <location>
        <begin position="239"/>
        <end position="251"/>
    </location>
</feature>
<feature type="domain" description="Peptidase M14" evidence="4">
    <location>
        <begin position="1"/>
        <end position="120"/>
    </location>
</feature>
<organism evidence="5 6">
    <name type="scientific">Monoraphidium neglectum</name>
    <dbReference type="NCBI Taxonomy" id="145388"/>
    <lineage>
        <taxon>Eukaryota</taxon>
        <taxon>Viridiplantae</taxon>
        <taxon>Chlorophyta</taxon>
        <taxon>core chlorophytes</taxon>
        <taxon>Chlorophyceae</taxon>
        <taxon>CS clade</taxon>
        <taxon>Sphaeropleales</taxon>
        <taxon>Selenastraceae</taxon>
        <taxon>Monoraphidium</taxon>
    </lineage>
</organism>
<dbReference type="GO" id="GO:0006518">
    <property type="term" value="P:peptide metabolic process"/>
    <property type="evidence" value="ECO:0007669"/>
    <property type="project" value="TreeGrafter"/>
</dbReference>
<evidence type="ECO:0000256" key="1">
    <source>
        <dbReference type="ARBA" id="ARBA00005988"/>
    </source>
</evidence>
<dbReference type="Gene3D" id="2.60.40.1120">
    <property type="entry name" value="Carboxypeptidase-like, regulatory domain"/>
    <property type="match status" value="1"/>
</dbReference>
<dbReference type="GO" id="GO:0004181">
    <property type="term" value="F:metallocarboxypeptidase activity"/>
    <property type="evidence" value="ECO:0007669"/>
    <property type="project" value="InterPro"/>
</dbReference>
<protein>
    <recommendedName>
        <fullName evidence="4">Peptidase M14 domain-containing protein</fullName>
    </recommendedName>
</protein>
<dbReference type="PANTHER" id="PTHR11532">
    <property type="entry name" value="PROTEASE M14 CARBOXYPEPTIDASE"/>
    <property type="match status" value="1"/>
</dbReference>
<comment type="similarity">
    <text evidence="1 2">Belongs to the peptidase M14 family.</text>
</comment>
<sequence>MVLNARAQVANYPWDGYPDKGMDERKTRNPTPDDITFRFLAKSYASLHTFMSKSTEFEDGITNGAEWYPVYGGMQDWNYAVGGCMAITLELSENKWRPIADLPQIWEENRDALVGYALTAALGGVRGRVTAAGSGAPLAATLTVKTSDANGDPVPFFASSGFGFYARPLAPGTHTLVAAADGYAMVEAEVTVPIGGRGVVKNFKLRAQGSSGEDGGGSSGSGEEEEGAATTAADAAQGSGRGSGSGGGGAAGERAGKLQASMYILAIHGAVFAIIAVASGCQGSGAAQVVCAYLRSRRQANSRFEV</sequence>
<dbReference type="PANTHER" id="PTHR11532:SF57">
    <property type="entry name" value="CARBOXYPEPTIDASE D, B"/>
    <property type="match status" value="1"/>
</dbReference>
<dbReference type="EMBL" id="KK100705">
    <property type="protein sequence ID" value="KIZ04212.1"/>
    <property type="molecule type" value="Genomic_DNA"/>
</dbReference>
<dbReference type="PROSITE" id="PS52035">
    <property type="entry name" value="PEPTIDASE_M14"/>
    <property type="match status" value="1"/>
</dbReference>
<evidence type="ECO:0000256" key="3">
    <source>
        <dbReference type="SAM" id="MobiDB-lite"/>
    </source>
</evidence>
<proteinExistence type="inferred from homology"/>
<keyword evidence="6" id="KW-1185">Reference proteome</keyword>
<dbReference type="SUPFAM" id="SSF53187">
    <property type="entry name" value="Zn-dependent exopeptidases"/>
    <property type="match status" value="1"/>
</dbReference>
<dbReference type="InterPro" id="IPR000834">
    <property type="entry name" value="Peptidase_M14"/>
</dbReference>
<feature type="active site" description="Proton donor/acceptor" evidence="2">
    <location>
        <position position="90"/>
    </location>
</feature>
<dbReference type="OrthoDB" id="10249045at2759"/>
<name>A0A0D2MUN3_9CHLO</name>
<dbReference type="GO" id="GO:0030246">
    <property type="term" value="F:carbohydrate binding"/>
    <property type="evidence" value="ECO:0007669"/>
    <property type="project" value="InterPro"/>
</dbReference>
<feature type="region of interest" description="Disordered" evidence="3">
    <location>
        <begin position="208"/>
        <end position="251"/>
    </location>
</feature>
<evidence type="ECO:0000259" key="4">
    <source>
        <dbReference type="PROSITE" id="PS52035"/>
    </source>
</evidence>
<gene>
    <name evidence="5" type="ORF">MNEG_3739</name>
</gene>
<accession>A0A0D2MUN3</accession>
<evidence type="ECO:0000313" key="6">
    <source>
        <dbReference type="Proteomes" id="UP000054498"/>
    </source>
</evidence>
<dbReference type="KEGG" id="mng:MNEG_3739"/>
<evidence type="ECO:0000256" key="2">
    <source>
        <dbReference type="PROSITE-ProRule" id="PRU01379"/>
    </source>
</evidence>